<gene>
    <name evidence="2" type="ordered locus">Pcal_0403</name>
</gene>
<proteinExistence type="predicted"/>
<keyword evidence="1" id="KW-1133">Transmembrane helix</keyword>
<evidence type="ECO:0000313" key="2">
    <source>
        <dbReference type="EMBL" id="ABO07837.1"/>
    </source>
</evidence>
<dbReference type="eggNOG" id="arCOG07042">
    <property type="taxonomic scope" value="Archaea"/>
</dbReference>
<sequence>MLVASALAAAGRPLLPPEAVASPPPDYLDRLASAAVDVALVAALSYPALFFLAAGYGVLTPAVAGAHGLSYALLFVGVVHVVLFFYAQLAKYHPLARRLAGGRVEWGKYLLWLALSLSLVGVLAL</sequence>
<feature type="transmembrane region" description="Helical" evidence="1">
    <location>
        <begin position="31"/>
        <end position="59"/>
    </location>
</feature>
<evidence type="ECO:0000256" key="1">
    <source>
        <dbReference type="SAM" id="Phobius"/>
    </source>
</evidence>
<dbReference type="STRING" id="410359.Pcal_0403"/>
<organism evidence="2 3">
    <name type="scientific">Pyrobaculum calidifontis (strain DSM 21063 / JCM 11548 / VA1)</name>
    <dbReference type="NCBI Taxonomy" id="410359"/>
    <lineage>
        <taxon>Archaea</taxon>
        <taxon>Thermoproteota</taxon>
        <taxon>Thermoprotei</taxon>
        <taxon>Thermoproteales</taxon>
        <taxon>Thermoproteaceae</taxon>
        <taxon>Pyrobaculum</taxon>
    </lineage>
</organism>
<dbReference type="EMBL" id="CP000561">
    <property type="protein sequence ID" value="ABO07837.1"/>
    <property type="molecule type" value="Genomic_DNA"/>
</dbReference>
<dbReference type="HOGENOM" id="CLU_1782551_0_0_2"/>
<protein>
    <submittedName>
        <fullName evidence="2">Uncharacterized protein</fullName>
    </submittedName>
</protein>
<feature type="transmembrane region" description="Helical" evidence="1">
    <location>
        <begin position="71"/>
        <end position="89"/>
    </location>
</feature>
<dbReference type="KEGG" id="pcl:Pcal_0403"/>
<name>A3MT70_PYRCJ</name>
<dbReference type="AlphaFoldDB" id="A3MT70"/>
<keyword evidence="1" id="KW-0812">Transmembrane</keyword>
<accession>A3MT70</accession>
<keyword evidence="3" id="KW-1185">Reference proteome</keyword>
<evidence type="ECO:0000313" key="3">
    <source>
        <dbReference type="Proteomes" id="UP000001431"/>
    </source>
</evidence>
<feature type="transmembrane region" description="Helical" evidence="1">
    <location>
        <begin position="109"/>
        <end position="124"/>
    </location>
</feature>
<keyword evidence="1" id="KW-0472">Membrane</keyword>
<dbReference type="Proteomes" id="UP000001431">
    <property type="component" value="Chromosome"/>
</dbReference>
<reference evidence="2" key="1">
    <citation type="submission" date="2007-02" db="EMBL/GenBank/DDBJ databases">
        <title>Complete sequence of Pyrobaculum calidifontis JCM 11548.</title>
        <authorList>
            <consortium name="US DOE Joint Genome Institute"/>
            <person name="Copeland A."/>
            <person name="Lucas S."/>
            <person name="Lapidus A."/>
            <person name="Barry K."/>
            <person name="Glavina del Rio T."/>
            <person name="Dalin E."/>
            <person name="Tice H."/>
            <person name="Pitluck S."/>
            <person name="Chain P."/>
            <person name="Malfatti S."/>
            <person name="Shin M."/>
            <person name="Vergez L."/>
            <person name="Schmutz J."/>
            <person name="Larimer F."/>
            <person name="Land M."/>
            <person name="Hauser L."/>
            <person name="Kyrpides N."/>
            <person name="Mikhailova N."/>
            <person name="Cozen A.E."/>
            <person name="Fitz-Gibbon S.T."/>
            <person name="House C.H."/>
            <person name="Saltikov C."/>
            <person name="Lowe T.M."/>
            <person name="Richardson P."/>
        </authorList>
    </citation>
    <scope>NUCLEOTIDE SEQUENCE [LARGE SCALE GENOMIC DNA]</scope>
    <source>
        <strain evidence="2">JCM 11548</strain>
    </source>
</reference>